<sequence length="376" mass="40964">MVKRTLRSVLFGFIGVAVLLGFAQSAQAEGKPTFYLPTPPGQTWEVIQGYNCGTHDSWGRLSFDLVNTEGDTYGAPIYAAADGTIFFWTGRSGSLILSHGDGYYTMYSHLSSWIEAPTGTSVKRGQYIGNAGATNPSPTVPHLHFTVFRGDGPYAYNRQPVALAFAEGYNFPDNGGCNQYAGSLLTANGEADTIAPTLEWSGPAERTWVNSGRLDWHLSDNQSIQGFSQNWDAPAASDKPQFAAETGYLDLIAGQHIANVTAWDAAGNTASFQREIWFDPTAPSLPTTTVTESLTLNGSQSSLVLNWQAASDADSGLRGYQIYFGTDPQGTGEWFVAEQQVDVGLREPGLYYFRIRSEDNAHNFSEWTTLQTVQIN</sequence>
<comment type="caution">
    <text evidence="3">The sequence shown here is derived from an EMBL/GenBank/DDBJ whole genome shotgun (WGS) entry which is preliminary data.</text>
</comment>
<dbReference type="EMBL" id="LGKP01000015">
    <property type="protein sequence ID" value="KPL88986.1"/>
    <property type="molecule type" value="Genomic_DNA"/>
</dbReference>
<feature type="chain" id="PRO_5006025857" description="Fibronectin type-III domain-containing protein" evidence="1">
    <location>
        <begin position="29"/>
        <end position="376"/>
    </location>
</feature>
<accession>A0A0N8GSD4</accession>
<evidence type="ECO:0000313" key="4">
    <source>
        <dbReference type="Proteomes" id="UP000050277"/>
    </source>
</evidence>
<dbReference type="InterPro" id="IPR003961">
    <property type="entry name" value="FN3_dom"/>
</dbReference>
<keyword evidence="4" id="KW-1185">Reference proteome</keyword>
<dbReference type="InterPro" id="IPR016047">
    <property type="entry name" value="M23ase_b-sheet_dom"/>
</dbReference>
<dbReference type="OrthoDB" id="141096at2"/>
<evidence type="ECO:0000313" key="3">
    <source>
        <dbReference type="EMBL" id="KPL88986.1"/>
    </source>
</evidence>
<evidence type="ECO:0000259" key="2">
    <source>
        <dbReference type="PROSITE" id="PS50853"/>
    </source>
</evidence>
<dbReference type="STRING" id="70996.SE18_10050"/>
<dbReference type="InterPro" id="IPR050570">
    <property type="entry name" value="Cell_wall_metabolism_enzyme"/>
</dbReference>
<dbReference type="InterPro" id="IPR013783">
    <property type="entry name" value="Ig-like_fold"/>
</dbReference>
<dbReference type="Gene3D" id="2.60.40.10">
    <property type="entry name" value="Immunoglobulins"/>
    <property type="match status" value="1"/>
</dbReference>
<dbReference type="Proteomes" id="UP000050277">
    <property type="component" value="Unassembled WGS sequence"/>
</dbReference>
<gene>
    <name evidence="3" type="ORF">SE18_10050</name>
</gene>
<dbReference type="InterPro" id="IPR036116">
    <property type="entry name" value="FN3_sf"/>
</dbReference>
<dbReference type="CDD" id="cd00063">
    <property type="entry name" value="FN3"/>
    <property type="match status" value="1"/>
</dbReference>
<keyword evidence="1" id="KW-0732">Signal</keyword>
<dbReference type="GO" id="GO:0004222">
    <property type="term" value="F:metalloendopeptidase activity"/>
    <property type="evidence" value="ECO:0007669"/>
    <property type="project" value="TreeGrafter"/>
</dbReference>
<proteinExistence type="predicted"/>
<dbReference type="AlphaFoldDB" id="A0A0N8GSD4"/>
<dbReference type="SUPFAM" id="SSF49265">
    <property type="entry name" value="Fibronectin type III"/>
    <property type="match status" value="1"/>
</dbReference>
<dbReference type="Gene3D" id="2.70.70.10">
    <property type="entry name" value="Glucose Permease (Domain IIA)"/>
    <property type="match status" value="1"/>
</dbReference>
<feature type="signal peptide" evidence="1">
    <location>
        <begin position="1"/>
        <end position="28"/>
    </location>
</feature>
<dbReference type="SUPFAM" id="SSF51261">
    <property type="entry name" value="Duplicated hybrid motif"/>
    <property type="match status" value="1"/>
</dbReference>
<reference evidence="3 4" key="1">
    <citation type="submission" date="2015-07" db="EMBL/GenBank/DDBJ databases">
        <title>Whole genome sequence of Herpetosiphon geysericola DSM 7119.</title>
        <authorList>
            <person name="Hemp J."/>
            <person name="Ward L.M."/>
            <person name="Pace L.A."/>
            <person name="Fischer W.W."/>
        </authorList>
    </citation>
    <scope>NUCLEOTIDE SEQUENCE [LARGE SCALE GENOMIC DNA]</scope>
    <source>
        <strain evidence="3 4">DSM 7119</strain>
    </source>
</reference>
<dbReference type="PANTHER" id="PTHR21666">
    <property type="entry name" value="PEPTIDASE-RELATED"/>
    <property type="match status" value="1"/>
</dbReference>
<feature type="domain" description="Fibronectin type-III" evidence="2">
    <location>
        <begin position="282"/>
        <end position="376"/>
    </location>
</feature>
<evidence type="ECO:0000256" key="1">
    <source>
        <dbReference type="SAM" id="SignalP"/>
    </source>
</evidence>
<dbReference type="PANTHER" id="PTHR21666:SF270">
    <property type="entry name" value="MUREIN HYDROLASE ACTIVATOR ENVC"/>
    <property type="match status" value="1"/>
</dbReference>
<dbReference type="RefSeq" id="WP_054534308.1">
    <property type="nucleotide sequence ID" value="NZ_LGKP01000015.1"/>
</dbReference>
<dbReference type="InterPro" id="IPR011055">
    <property type="entry name" value="Dup_hybrid_motif"/>
</dbReference>
<dbReference type="PROSITE" id="PS50853">
    <property type="entry name" value="FN3"/>
    <property type="match status" value="1"/>
</dbReference>
<dbReference type="Pfam" id="PF01551">
    <property type="entry name" value="Peptidase_M23"/>
    <property type="match status" value="1"/>
</dbReference>
<organism evidence="3 4">
    <name type="scientific">Herpetosiphon geysericola</name>
    <dbReference type="NCBI Taxonomy" id="70996"/>
    <lineage>
        <taxon>Bacteria</taxon>
        <taxon>Bacillati</taxon>
        <taxon>Chloroflexota</taxon>
        <taxon>Chloroflexia</taxon>
        <taxon>Herpetosiphonales</taxon>
        <taxon>Herpetosiphonaceae</taxon>
        <taxon>Herpetosiphon</taxon>
    </lineage>
</organism>
<name>A0A0N8GSD4_9CHLR</name>
<dbReference type="CDD" id="cd12797">
    <property type="entry name" value="M23_peptidase"/>
    <property type="match status" value="1"/>
</dbReference>
<protein>
    <recommendedName>
        <fullName evidence="2">Fibronectin type-III domain-containing protein</fullName>
    </recommendedName>
</protein>